<dbReference type="GO" id="GO:0009037">
    <property type="term" value="F:tyrosine-based site-specific recombinase activity"/>
    <property type="evidence" value="ECO:0007669"/>
    <property type="project" value="UniProtKB-UniRule"/>
</dbReference>
<feature type="active site" description="O-(3'-phospho-DNA)-tyrosine intermediate" evidence="9">
    <location>
        <position position="274"/>
    </location>
</feature>
<dbReference type="GO" id="GO:0051301">
    <property type="term" value="P:cell division"/>
    <property type="evidence" value="ECO:0007669"/>
    <property type="project" value="UniProtKB-KW"/>
</dbReference>
<feature type="domain" description="Core-binding (CB)" evidence="11">
    <location>
        <begin position="1"/>
        <end position="84"/>
    </location>
</feature>
<dbReference type="PANTHER" id="PTHR30349:SF77">
    <property type="entry name" value="TYROSINE RECOMBINASE XERC"/>
    <property type="match status" value="1"/>
</dbReference>
<dbReference type="HAMAP" id="MF_01808">
    <property type="entry name" value="Recomb_XerC_XerD"/>
    <property type="match status" value="1"/>
</dbReference>
<evidence type="ECO:0000313" key="13">
    <source>
        <dbReference type="Proteomes" id="UP000610456"/>
    </source>
</evidence>
<reference evidence="12" key="2">
    <citation type="submission" date="2020-09" db="EMBL/GenBank/DDBJ databases">
        <authorList>
            <person name="Sun Q."/>
            <person name="Kim S."/>
        </authorList>
    </citation>
    <scope>NUCLEOTIDE SEQUENCE</scope>
    <source>
        <strain evidence="12">KCTC 12719</strain>
    </source>
</reference>
<feature type="active site" evidence="9">
    <location>
        <position position="242"/>
    </location>
</feature>
<feature type="active site" evidence="9">
    <location>
        <position position="169"/>
    </location>
</feature>
<keyword evidence="13" id="KW-1185">Reference proteome</keyword>
<keyword evidence="6 9" id="KW-0238">DNA-binding</keyword>
<reference evidence="12" key="1">
    <citation type="journal article" date="2014" name="Int. J. Syst. Evol. Microbiol.">
        <title>Complete genome sequence of Corynebacterium casei LMG S-19264T (=DSM 44701T), isolated from a smear-ripened cheese.</title>
        <authorList>
            <consortium name="US DOE Joint Genome Institute (JGI-PGF)"/>
            <person name="Walter F."/>
            <person name="Albersmeier A."/>
            <person name="Kalinowski J."/>
            <person name="Ruckert C."/>
        </authorList>
    </citation>
    <scope>NUCLEOTIDE SEQUENCE</scope>
    <source>
        <strain evidence="12">KCTC 12719</strain>
    </source>
</reference>
<feature type="active site" evidence="9">
    <location>
        <position position="265"/>
    </location>
</feature>
<evidence type="ECO:0000256" key="4">
    <source>
        <dbReference type="ARBA" id="ARBA00022829"/>
    </source>
</evidence>
<dbReference type="InterPro" id="IPR010998">
    <property type="entry name" value="Integrase_recombinase_N"/>
</dbReference>
<dbReference type="SUPFAM" id="SSF56349">
    <property type="entry name" value="DNA breaking-rejoining enzymes"/>
    <property type="match status" value="1"/>
</dbReference>
<dbReference type="Gene3D" id="1.10.150.130">
    <property type="match status" value="1"/>
</dbReference>
<dbReference type="InterPro" id="IPR044068">
    <property type="entry name" value="CB"/>
</dbReference>
<dbReference type="CDD" id="cd00798">
    <property type="entry name" value="INT_XerDC_C"/>
    <property type="match status" value="1"/>
</dbReference>
<dbReference type="Proteomes" id="UP000610456">
    <property type="component" value="Unassembled WGS sequence"/>
</dbReference>
<dbReference type="PROSITE" id="PS51900">
    <property type="entry name" value="CB"/>
    <property type="match status" value="1"/>
</dbReference>
<keyword evidence="2 9" id="KW-0963">Cytoplasm</keyword>
<dbReference type="Pfam" id="PF00589">
    <property type="entry name" value="Phage_integrase"/>
    <property type="match status" value="1"/>
</dbReference>
<evidence type="ECO:0000259" key="10">
    <source>
        <dbReference type="PROSITE" id="PS51898"/>
    </source>
</evidence>
<evidence type="ECO:0000256" key="2">
    <source>
        <dbReference type="ARBA" id="ARBA00022490"/>
    </source>
</evidence>
<dbReference type="EMBL" id="BMXB01000008">
    <property type="protein sequence ID" value="GHA39943.1"/>
    <property type="molecule type" value="Genomic_DNA"/>
</dbReference>
<dbReference type="PROSITE" id="PS51898">
    <property type="entry name" value="TYR_RECOMBINASE"/>
    <property type="match status" value="1"/>
</dbReference>
<dbReference type="InterPro" id="IPR050090">
    <property type="entry name" value="Tyrosine_recombinase_XerCD"/>
</dbReference>
<organism evidence="12 13">
    <name type="scientific">Salinimicrobium marinum</name>
    <dbReference type="NCBI Taxonomy" id="680283"/>
    <lineage>
        <taxon>Bacteria</taxon>
        <taxon>Pseudomonadati</taxon>
        <taxon>Bacteroidota</taxon>
        <taxon>Flavobacteriia</taxon>
        <taxon>Flavobacteriales</taxon>
        <taxon>Flavobacteriaceae</taxon>
        <taxon>Salinimicrobium</taxon>
    </lineage>
</organism>
<evidence type="ECO:0000256" key="5">
    <source>
        <dbReference type="ARBA" id="ARBA00022908"/>
    </source>
</evidence>
<dbReference type="GO" id="GO:0005737">
    <property type="term" value="C:cytoplasm"/>
    <property type="evidence" value="ECO:0007669"/>
    <property type="project" value="UniProtKB-SubCell"/>
</dbReference>
<keyword evidence="3 9" id="KW-0132">Cell division</keyword>
<dbReference type="Gene3D" id="1.10.443.10">
    <property type="entry name" value="Intergrase catalytic core"/>
    <property type="match status" value="1"/>
</dbReference>
<comment type="subcellular location">
    <subcellularLocation>
        <location evidence="1 9">Cytoplasm</location>
    </subcellularLocation>
</comment>
<dbReference type="AlphaFoldDB" id="A0A918SFX3"/>
<keyword evidence="5 9" id="KW-0229">DNA integration</keyword>
<sequence length="295" mass="33911">MPLNHFFEYLQLEKKCSAHTVTAYRADLTEFSNFISSEYEQEGIGDVNYPQIRNWIVLLVEKGLSNRTINRKVSSLKAYFRFLQKTKQLEVSPLAKHSALKTSKKIQVPFSEKEVENVLQNFDSNSFEGLRDRLIIEMFYSTGIRRSELIEIKLQNIDLEGGVLKVKGKRNKERYVPLLASVVETFKTYREARKSIENALSQGYLFLTSRGVKMNESLVYRLINNYFRGVSSKVKKSPHILRHSFATHLLNQGADLNAVKELLGHSSLAATQVYTHSSMAELSKVYKNAHPRNKK</sequence>
<gene>
    <name evidence="9 12" type="primary">xerC</name>
    <name evidence="12" type="ORF">GCM10007103_21720</name>
</gene>
<comment type="function">
    <text evidence="9">Site-specific tyrosine recombinase, which acts by catalyzing the cutting and rejoining of the recombining DNA molecules. The XerC-XerD complex is essential to convert dimers of the bacterial chromosome into monomers to permit their segregation at cell division. It also contributes to the segregational stability of plasmids.</text>
</comment>
<dbReference type="Pfam" id="PF02899">
    <property type="entry name" value="Phage_int_SAM_1"/>
    <property type="match status" value="1"/>
</dbReference>
<keyword evidence="7 9" id="KW-0233">DNA recombination</keyword>
<dbReference type="GO" id="GO:0003677">
    <property type="term" value="F:DNA binding"/>
    <property type="evidence" value="ECO:0007669"/>
    <property type="project" value="UniProtKB-UniRule"/>
</dbReference>
<evidence type="ECO:0000256" key="9">
    <source>
        <dbReference type="HAMAP-Rule" id="MF_01808"/>
    </source>
</evidence>
<feature type="active site" evidence="9">
    <location>
        <position position="239"/>
    </location>
</feature>
<evidence type="ECO:0000256" key="1">
    <source>
        <dbReference type="ARBA" id="ARBA00004496"/>
    </source>
</evidence>
<keyword evidence="4 9" id="KW-0159">Chromosome partition</keyword>
<evidence type="ECO:0000256" key="3">
    <source>
        <dbReference type="ARBA" id="ARBA00022618"/>
    </source>
</evidence>
<feature type="domain" description="Tyr recombinase" evidence="10">
    <location>
        <begin position="105"/>
        <end position="287"/>
    </location>
</feature>
<dbReference type="InterPro" id="IPR013762">
    <property type="entry name" value="Integrase-like_cat_sf"/>
</dbReference>
<dbReference type="InterPro" id="IPR023009">
    <property type="entry name" value="Tyrosine_recombinase_XerC/XerD"/>
</dbReference>
<dbReference type="RefSeq" id="WP_189604778.1">
    <property type="nucleotide sequence ID" value="NZ_BMXB01000008.1"/>
</dbReference>
<name>A0A918SFX3_9FLAO</name>
<evidence type="ECO:0000256" key="8">
    <source>
        <dbReference type="ARBA" id="ARBA00023306"/>
    </source>
</evidence>
<feature type="active site" evidence="9">
    <location>
        <position position="145"/>
    </location>
</feature>
<proteinExistence type="inferred from homology"/>
<dbReference type="GO" id="GO:0006313">
    <property type="term" value="P:DNA transposition"/>
    <property type="evidence" value="ECO:0007669"/>
    <property type="project" value="UniProtKB-UniRule"/>
</dbReference>
<comment type="caution">
    <text evidence="12">The sequence shown here is derived from an EMBL/GenBank/DDBJ whole genome shotgun (WGS) entry which is preliminary data.</text>
</comment>
<evidence type="ECO:0000256" key="6">
    <source>
        <dbReference type="ARBA" id="ARBA00023125"/>
    </source>
</evidence>
<comment type="subunit">
    <text evidence="9">Forms a cyclic heterotetrameric complex composed of two molecules of XerC and two molecules of XerD.</text>
</comment>
<dbReference type="InterPro" id="IPR004107">
    <property type="entry name" value="Integrase_SAM-like_N"/>
</dbReference>
<dbReference type="GO" id="GO:0007059">
    <property type="term" value="P:chromosome segregation"/>
    <property type="evidence" value="ECO:0007669"/>
    <property type="project" value="UniProtKB-UniRule"/>
</dbReference>
<evidence type="ECO:0000259" key="11">
    <source>
        <dbReference type="PROSITE" id="PS51900"/>
    </source>
</evidence>
<dbReference type="InterPro" id="IPR002104">
    <property type="entry name" value="Integrase_catalytic"/>
</dbReference>
<dbReference type="InterPro" id="IPR011010">
    <property type="entry name" value="DNA_brk_join_enz"/>
</dbReference>
<evidence type="ECO:0000313" key="12">
    <source>
        <dbReference type="EMBL" id="GHA39943.1"/>
    </source>
</evidence>
<comment type="similarity">
    <text evidence="9">Belongs to the 'phage' integrase family. XerC subfamily.</text>
</comment>
<protein>
    <recommendedName>
        <fullName evidence="9">Tyrosine recombinase XerC</fullName>
    </recommendedName>
</protein>
<keyword evidence="8 9" id="KW-0131">Cell cycle</keyword>
<accession>A0A918SFX3</accession>
<evidence type="ECO:0000256" key="7">
    <source>
        <dbReference type="ARBA" id="ARBA00023172"/>
    </source>
</evidence>
<dbReference type="PANTHER" id="PTHR30349">
    <property type="entry name" value="PHAGE INTEGRASE-RELATED"/>
    <property type="match status" value="1"/>
</dbReference>